<sequence>MYSFYKNPPHSDCSFLADNLRGIFVFRFLFHSNQLIGASA</sequence>
<name>J9FB63_9ZZZZ</name>
<proteinExistence type="predicted"/>
<dbReference type="AlphaFoldDB" id="J9FB63"/>
<comment type="caution">
    <text evidence="1">The sequence shown here is derived from an EMBL/GenBank/DDBJ whole genome shotgun (WGS) entry which is preliminary data.</text>
</comment>
<accession>J9FB63</accession>
<protein>
    <submittedName>
        <fullName evidence="1">Uncharacterized protein</fullName>
    </submittedName>
</protein>
<reference evidence="1" key="1">
    <citation type="journal article" date="2012" name="PLoS ONE">
        <title>Gene sets for utilization of primary and secondary nutrition supplies in the distal gut of endangered iberian lynx.</title>
        <authorList>
            <person name="Alcaide M."/>
            <person name="Messina E."/>
            <person name="Richter M."/>
            <person name="Bargiela R."/>
            <person name="Peplies J."/>
            <person name="Huws S.A."/>
            <person name="Newbold C.J."/>
            <person name="Golyshin P.N."/>
            <person name="Simon M.A."/>
            <person name="Lopez G."/>
            <person name="Yakimov M.M."/>
            <person name="Ferrer M."/>
        </authorList>
    </citation>
    <scope>NUCLEOTIDE SEQUENCE</scope>
</reference>
<organism evidence="1">
    <name type="scientific">gut metagenome</name>
    <dbReference type="NCBI Taxonomy" id="749906"/>
    <lineage>
        <taxon>unclassified sequences</taxon>
        <taxon>metagenomes</taxon>
        <taxon>organismal metagenomes</taxon>
    </lineage>
</organism>
<evidence type="ECO:0000313" key="1">
    <source>
        <dbReference type="EMBL" id="EJW92136.1"/>
    </source>
</evidence>
<dbReference type="EMBL" id="AMCI01007735">
    <property type="protein sequence ID" value="EJW92136.1"/>
    <property type="molecule type" value="Genomic_DNA"/>
</dbReference>
<gene>
    <name evidence="1" type="ORF">EVA_19757</name>
</gene>